<keyword evidence="1" id="KW-0812">Transmembrane</keyword>
<keyword evidence="1" id="KW-1133">Transmembrane helix</keyword>
<feature type="transmembrane region" description="Helical" evidence="1">
    <location>
        <begin position="200"/>
        <end position="227"/>
    </location>
</feature>
<reference evidence="2" key="1">
    <citation type="journal article" date="2020" name="Fungal Divers.">
        <title>Resolving the Mortierellaceae phylogeny through synthesis of multi-gene phylogenetics and phylogenomics.</title>
        <authorList>
            <person name="Vandepol N."/>
            <person name="Liber J."/>
            <person name="Desiro A."/>
            <person name="Na H."/>
            <person name="Kennedy M."/>
            <person name="Barry K."/>
            <person name="Grigoriev I.V."/>
            <person name="Miller A.N."/>
            <person name="O'Donnell K."/>
            <person name="Stajich J.E."/>
            <person name="Bonito G."/>
        </authorList>
    </citation>
    <scope>NUCLEOTIDE SEQUENCE</scope>
    <source>
        <strain evidence="2">BC1065</strain>
    </source>
</reference>
<evidence type="ECO:0000256" key="1">
    <source>
        <dbReference type="SAM" id="Phobius"/>
    </source>
</evidence>
<name>A0A9P6U836_9FUNG</name>
<proteinExistence type="predicted"/>
<feature type="transmembrane region" description="Helical" evidence="1">
    <location>
        <begin position="266"/>
        <end position="287"/>
    </location>
</feature>
<evidence type="ECO:0000313" key="3">
    <source>
        <dbReference type="Proteomes" id="UP000807716"/>
    </source>
</evidence>
<dbReference type="AlphaFoldDB" id="A0A9P6U836"/>
<comment type="caution">
    <text evidence="2">The sequence shown here is derived from an EMBL/GenBank/DDBJ whole genome shotgun (WGS) entry which is preliminary data.</text>
</comment>
<protein>
    <recommendedName>
        <fullName evidence="4">Chitin synthase export chaperone</fullName>
    </recommendedName>
</protein>
<gene>
    <name evidence="2" type="ORF">DFQ27_001075</name>
</gene>
<feature type="transmembrane region" description="Helical" evidence="1">
    <location>
        <begin position="233"/>
        <end position="254"/>
    </location>
</feature>
<evidence type="ECO:0008006" key="4">
    <source>
        <dbReference type="Google" id="ProtNLM"/>
    </source>
</evidence>
<organism evidence="2 3">
    <name type="scientific">Actinomortierella ambigua</name>
    <dbReference type="NCBI Taxonomy" id="1343610"/>
    <lineage>
        <taxon>Eukaryota</taxon>
        <taxon>Fungi</taxon>
        <taxon>Fungi incertae sedis</taxon>
        <taxon>Mucoromycota</taxon>
        <taxon>Mortierellomycotina</taxon>
        <taxon>Mortierellomycetes</taxon>
        <taxon>Mortierellales</taxon>
        <taxon>Mortierellaceae</taxon>
        <taxon>Actinomortierella</taxon>
    </lineage>
</organism>
<dbReference type="EMBL" id="JAAAJB010000133">
    <property type="protein sequence ID" value="KAG0264680.1"/>
    <property type="molecule type" value="Genomic_DNA"/>
</dbReference>
<dbReference type="Proteomes" id="UP000807716">
    <property type="component" value="Unassembled WGS sequence"/>
</dbReference>
<dbReference type="PANTHER" id="PTHR35329:SF1">
    <property type="entry name" value="CHITIN SYNTHASE EXPORT CHAPERONE"/>
    <property type="match status" value="1"/>
</dbReference>
<dbReference type="InterPro" id="IPR022057">
    <property type="entry name" value="Chs7"/>
</dbReference>
<dbReference type="Pfam" id="PF12271">
    <property type="entry name" value="Chs7"/>
    <property type="match status" value="1"/>
</dbReference>
<accession>A0A9P6U836</accession>
<sequence length="300" mass="33400">MLHNLVRSIVPGDRPLLDLNPPLVLPPLPQPPEPTLSPPPPPSPYHWYGDFSNLCQFAPIPACNLLAIDAPPNCSLVNHPFKDVAAIVVSALGVLIVIRFIWRSHRFFAAVGKYPTLRQEGRCLYVYFNQLCRTEMGMLLFVYCIISLLQVFSIGGLVSRSRIFMMFLLGTCTALITTVLAVSMDMALDPNKQQLGQSPALFFFVVVFPLVTILLYIILIIILVYRSLDERRVLAWIVLALAFFTCSQLVVFSASAKLCAATHGHINGSMFAILFDIAAVSSVYKFWNTVTDDTWGDCVF</sequence>
<feature type="transmembrane region" description="Helical" evidence="1">
    <location>
        <begin position="164"/>
        <end position="188"/>
    </location>
</feature>
<feature type="transmembrane region" description="Helical" evidence="1">
    <location>
        <begin position="138"/>
        <end position="158"/>
    </location>
</feature>
<dbReference type="GO" id="GO:0006457">
    <property type="term" value="P:protein folding"/>
    <property type="evidence" value="ECO:0007669"/>
    <property type="project" value="TreeGrafter"/>
</dbReference>
<dbReference type="GO" id="GO:0005789">
    <property type="term" value="C:endoplasmic reticulum membrane"/>
    <property type="evidence" value="ECO:0007669"/>
    <property type="project" value="TreeGrafter"/>
</dbReference>
<dbReference type="OrthoDB" id="5582162at2759"/>
<dbReference type="PANTHER" id="PTHR35329">
    <property type="entry name" value="CHITIN SYNTHASE EXPORT CHAPERONE"/>
    <property type="match status" value="1"/>
</dbReference>
<evidence type="ECO:0000313" key="2">
    <source>
        <dbReference type="EMBL" id="KAG0264680.1"/>
    </source>
</evidence>
<keyword evidence="3" id="KW-1185">Reference proteome</keyword>
<dbReference type="GO" id="GO:0051082">
    <property type="term" value="F:unfolded protein binding"/>
    <property type="evidence" value="ECO:0007669"/>
    <property type="project" value="TreeGrafter"/>
</dbReference>
<keyword evidence="1" id="KW-0472">Membrane</keyword>
<feature type="transmembrane region" description="Helical" evidence="1">
    <location>
        <begin position="84"/>
        <end position="102"/>
    </location>
</feature>